<evidence type="ECO:0000313" key="4">
    <source>
        <dbReference type="EMBL" id="CAB5231538.1"/>
    </source>
</evidence>
<evidence type="ECO:0000313" key="1">
    <source>
        <dbReference type="EMBL" id="CAB4173692.1"/>
    </source>
</evidence>
<organism evidence="1">
    <name type="scientific">uncultured Caudovirales phage</name>
    <dbReference type="NCBI Taxonomy" id="2100421"/>
    <lineage>
        <taxon>Viruses</taxon>
        <taxon>Duplodnaviria</taxon>
        <taxon>Heunggongvirae</taxon>
        <taxon>Uroviricota</taxon>
        <taxon>Caudoviricetes</taxon>
        <taxon>Peduoviridae</taxon>
        <taxon>Maltschvirus</taxon>
        <taxon>Maltschvirus maltsch</taxon>
    </lineage>
</organism>
<name>A0A6J5PR79_9CAUD</name>
<evidence type="ECO:0000313" key="2">
    <source>
        <dbReference type="EMBL" id="CAB4185000.1"/>
    </source>
</evidence>
<dbReference type="EMBL" id="LR798428">
    <property type="protein sequence ID" value="CAB5231538.1"/>
    <property type="molecule type" value="Genomic_DNA"/>
</dbReference>
<reference evidence="1" key="1">
    <citation type="submission" date="2020-05" db="EMBL/GenBank/DDBJ databases">
        <authorList>
            <person name="Chiriac C."/>
            <person name="Salcher M."/>
            <person name="Ghai R."/>
            <person name="Kavagutti S V."/>
        </authorList>
    </citation>
    <scope>NUCLEOTIDE SEQUENCE</scope>
</reference>
<dbReference type="EMBL" id="LR796919">
    <property type="protein sequence ID" value="CAB4173692.1"/>
    <property type="molecule type" value="Genomic_DNA"/>
</dbReference>
<dbReference type="EMBL" id="LR797185">
    <property type="protein sequence ID" value="CAB4192732.1"/>
    <property type="molecule type" value="Genomic_DNA"/>
</dbReference>
<evidence type="ECO:0000313" key="3">
    <source>
        <dbReference type="EMBL" id="CAB4192732.1"/>
    </source>
</evidence>
<protein>
    <submittedName>
        <fullName evidence="1">Uncharacterized protein</fullName>
    </submittedName>
</protein>
<gene>
    <name evidence="2" type="ORF">UFOVP1131_114</name>
    <name evidence="3" type="ORF">UFOVP1245_72</name>
    <name evidence="4" type="ORF">UFOVP1582_106</name>
    <name evidence="1" type="ORF">UFOVP966_5</name>
</gene>
<sequence>MTTRTTTKSELDQLVRLLNHAGDPELKRIYPEVGCYYLMGAYGGQKLVQIISEGGGVRDVLPHIGYASKRAVADGIKSYLDGRSEASSERHYRINEIRAAVKDMQAAIKVG</sequence>
<proteinExistence type="predicted"/>
<accession>A0A6J5PR79</accession>
<dbReference type="EMBL" id="LR797071">
    <property type="protein sequence ID" value="CAB4185000.1"/>
    <property type="molecule type" value="Genomic_DNA"/>
</dbReference>